<reference evidence="2 3" key="1">
    <citation type="submission" date="2024-09" db="EMBL/GenBank/DDBJ databases">
        <title>Chromosome-scale assembly of Riccia fluitans.</title>
        <authorList>
            <person name="Paukszto L."/>
            <person name="Sawicki J."/>
            <person name="Karawczyk K."/>
            <person name="Piernik-Szablinska J."/>
            <person name="Szczecinska M."/>
            <person name="Mazdziarz M."/>
        </authorList>
    </citation>
    <scope>NUCLEOTIDE SEQUENCE [LARGE SCALE GENOMIC DNA]</scope>
    <source>
        <strain evidence="2">Rf_01</strain>
        <tissue evidence="2">Aerial parts of the thallus</tissue>
    </source>
</reference>
<feature type="region of interest" description="Disordered" evidence="1">
    <location>
        <begin position="169"/>
        <end position="213"/>
    </location>
</feature>
<feature type="region of interest" description="Disordered" evidence="1">
    <location>
        <begin position="38"/>
        <end position="118"/>
    </location>
</feature>
<dbReference type="AlphaFoldDB" id="A0ABD1XXE8"/>
<protein>
    <submittedName>
        <fullName evidence="2">Uncharacterized protein</fullName>
    </submittedName>
</protein>
<dbReference type="EMBL" id="JBHFFA010000007">
    <property type="protein sequence ID" value="KAL2613495.1"/>
    <property type="molecule type" value="Genomic_DNA"/>
</dbReference>
<feature type="compositionally biased region" description="Basic residues" evidence="1">
    <location>
        <begin position="183"/>
        <end position="193"/>
    </location>
</feature>
<gene>
    <name evidence="2" type="ORF">R1flu_025187</name>
</gene>
<comment type="caution">
    <text evidence="2">The sequence shown here is derived from an EMBL/GenBank/DDBJ whole genome shotgun (WGS) entry which is preliminary data.</text>
</comment>
<feature type="compositionally biased region" description="Basic and acidic residues" evidence="1">
    <location>
        <begin position="57"/>
        <end position="66"/>
    </location>
</feature>
<name>A0ABD1XXE8_9MARC</name>
<organism evidence="2 3">
    <name type="scientific">Riccia fluitans</name>
    <dbReference type="NCBI Taxonomy" id="41844"/>
    <lineage>
        <taxon>Eukaryota</taxon>
        <taxon>Viridiplantae</taxon>
        <taxon>Streptophyta</taxon>
        <taxon>Embryophyta</taxon>
        <taxon>Marchantiophyta</taxon>
        <taxon>Marchantiopsida</taxon>
        <taxon>Marchantiidae</taxon>
        <taxon>Marchantiales</taxon>
        <taxon>Ricciaceae</taxon>
        <taxon>Riccia</taxon>
    </lineage>
</organism>
<evidence type="ECO:0000313" key="3">
    <source>
        <dbReference type="Proteomes" id="UP001605036"/>
    </source>
</evidence>
<dbReference type="Proteomes" id="UP001605036">
    <property type="component" value="Unassembled WGS sequence"/>
</dbReference>
<keyword evidence="3" id="KW-1185">Reference proteome</keyword>
<proteinExistence type="predicted"/>
<accession>A0ABD1XXE8</accession>
<evidence type="ECO:0000256" key="1">
    <source>
        <dbReference type="SAM" id="MobiDB-lite"/>
    </source>
</evidence>
<evidence type="ECO:0000313" key="2">
    <source>
        <dbReference type="EMBL" id="KAL2613495.1"/>
    </source>
</evidence>
<sequence length="213" mass="23994">MMVSGAKKSKQSNSAVLKRRNACSLEWNFSELKKRLPLVRNSDPEISASASPRQQLTHRDDKKEKQQFIPSPREANKTGGVKIRELKDDEQEDEKYSSVSGTDVESVGPDLSDGFLTDDFEDTDDDLLSQLWNSCKREDALLDDAPLSKQRRAGPTTTALIYVNTTTVAEKGKPDKSKENRPTKKSSSAKKSKVREAQIVSKFMKKREDGWRD</sequence>
<feature type="compositionally biased region" description="Basic and acidic residues" evidence="1">
    <location>
        <begin position="170"/>
        <end position="182"/>
    </location>
</feature>